<organism evidence="1 2">
    <name type="scientific">Kineococcus aurantiacus</name>
    <dbReference type="NCBI Taxonomy" id="37633"/>
    <lineage>
        <taxon>Bacteria</taxon>
        <taxon>Bacillati</taxon>
        <taxon>Actinomycetota</taxon>
        <taxon>Actinomycetes</taxon>
        <taxon>Kineosporiales</taxon>
        <taxon>Kineosporiaceae</taxon>
        <taxon>Kineococcus</taxon>
    </lineage>
</organism>
<dbReference type="AlphaFoldDB" id="A0A7Y9DQY6"/>
<keyword evidence="2" id="KW-1185">Reference proteome</keyword>
<evidence type="ECO:0000313" key="2">
    <source>
        <dbReference type="Proteomes" id="UP000521922"/>
    </source>
</evidence>
<dbReference type="EMBL" id="JACCBB010000002">
    <property type="protein sequence ID" value="NYD25079.1"/>
    <property type="molecule type" value="Genomic_DNA"/>
</dbReference>
<dbReference type="Proteomes" id="UP000521922">
    <property type="component" value="Unassembled WGS sequence"/>
</dbReference>
<accession>A0A7Y9DQY6</accession>
<sequence>MWVTPSMTTATSSAHESALLIDWPISLSGRIMRRGKGARNGFSASGA</sequence>
<proteinExistence type="predicted"/>
<evidence type="ECO:0000313" key="1">
    <source>
        <dbReference type="EMBL" id="NYD25079.1"/>
    </source>
</evidence>
<protein>
    <submittedName>
        <fullName evidence="1">Uncharacterized protein</fullName>
    </submittedName>
</protein>
<name>A0A7Y9DQY6_9ACTN</name>
<gene>
    <name evidence="1" type="ORF">BJ968_004688</name>
</gene>
<comment type="caution">
    <text evidence="1">The sequence shown here is derived from an EMBL/GenBank/DDBJ whole genome shotgun (WGS) entry which is preliminary data.</text>
</comment>
<reference evidence="1 2" key="1">
    <citation type="submission" date="2020-07" db="EMBL/GenBank/DDBJ databases">
        <title>Sequencing the genomes of 1000 actinobacteria strains.</title>
        <authorList>
            <person name="Klenk H.-P."/>
        </authorList>
    </citation>
    <scope>NUCLEOTIDE SEQUENCE [LARGE SCALE GENOMIC DNA]</scope>
    <source>
        <strain evidence="1 2">DSM 7487</strain>
    </source>
</reference>